<dbReference type="InterPro" id="IPR015375">
    <property type="entry name" value="NADH_PPase-like_N"/>
</dbReference>
<dbReference type="Pfam" id="PF09297">
    <property type="entry name" value="Zn_ribbon_NUD"/>
    <property type="match status" value="1"/>
</dbReference>
<dbReference type="GO" id="GO:0046872">
    <property type="term" value="F:metal ion binding"/>
    <property type="evidence" value="ECO:0007669"/>
    <property type="project" value="UniProtKB-KW"/>
</dbReference>
<comment type="cofactor">
    <cofactor evidence="2">
        <name>Zn(2+)</name>
        <dbReference type="ChEBI" id="CHEBI:29105"/>
    </cofactor>
</comment>
<dbReference type="InterPro" id="IPR015376">
    <property type="entry name" value="Znr_NADH_PPase"/>
</dbReference>
<dbReference type="NCBIfam" id="NF001299">
    <property type="entry name" value="PRK00241.1"/>
    <property type="match status" value="1"/>
</dbReference>
<dbReference type="SUPFAM" id="SSF55811">
    <property type="entry name" value="Nudix"/>
    <property type="match status" value="1"/>
</dbReference>
<dbReference type="CDD" id="cd03429">
    <property type="entry name" value="NUDIX_NADH_pyrophosphatase_Nudt13"/>
    <property type="match status" value="1"/>
</dbReference>
<dbReference type="InterPro" id="IPR049734">
    <property type="entry name" value="NudC-like_C"/>
</dbReference>
<evidence type="ECO:0000256" key="7">
    <source>
        <dbReference type="ARBA" id="ARBA00022842"/>
    </source>
</evidence>
<dbReference type="RefSeq" id="WP_161351588.1">
    <property type="nucleotide sequence ID" value="NZ_WTUX01000012.1"/>
</dbReference>
<evidence type="ECO:0000256" key="5">
    <source>
        <dbReference type="ARBA" id="ARBA00022723"/>
    </source>
</evidence>
<evidence type="ECO:0000256" key="9">
    <source>
        <dbReference type="ARBA" id="ARBA00023679"/>
    </source>
</evidence>
<evidence type="ECO:0000256" key="8">
    <source>
        <dbReference type="ARBA" id="ARBA00023027"/>
    </source>
</evidence>
<dbReference type="InterPro" id="IPR015797">
    <property type="entry name" value="NUDIX_hydrolase-like_dom_sf"/>
</dbReference>
<evidence type="ECO:0000256" key="3">
    <source>
        <dbReference type="ARBA" id="ARBA00009595"/>
    </source>
</evidence>
<comment type="similarity">
    <text evidence="3">Belongs to the Nudix hydrolase family. NudC subfamily.</text>
</comment>
<dbReference type="GO" id="GO:0006742">
    <property type="term" value="P:NADP+ catabolic process"/>
    <property type="evidence" value="ECO:0007669"/>
    <property type="project" value="TreeGrafter"/>
</dbReference>
<dbReference type="InterPro" id="IPR020084">
    <property type="entry name" value="NUDIX_hydrolase_CS"/>
</dbReference>
<comment type="catalytic activity">
    <reaction evidence="9">
        <text>a 5'-end NAD(+)-phospho-ribonucleoside in mRNA + H2O = a 5'-end phospho-adenosine-phospho-ribonucleoside in mRNA + beta-nicotinamide D-ribonucleotide + 2 H(+)</text>
        <dbReference type="Rhea" id="RHEA:60876"/>
        <dbReference type="Rhea" id="RHEA-COMP:15698"/>
        <dbReference type="Rhea" id="RHEA-COMP:15719"/>
        <dbReference type="ChEBI" id="CHEBI:14649"/>
        <dbReference type="ChEBI" id="CHEBI:15377"/>
        <dbReference type="ChEBI" id="CHEBI:15378"/>
        <dbReference type="ChEBI" id="CHEBI:144029"/>
        <dbReference type="ChEBI" id="CHEBI:144051"/>
    </reaction>
    <physiologicalReaction direction="left-to-right" evidence="9">
        <dbReference type="Rhea" id="RHEA:60877"/>
    </physiologicalReaction>
</comment>
<proteinExistence type="inferred from homology"/>
<accession>A0A845M382</accession>
<evidence type="ECO:0000256" key="6">
    <source>
        <dbReference type="ARBA" id="ARBA00022801"/>
    </source>
</evidence>
<dbReference type="PROSITE" id="PS00893">
    <property type="entry name" value="NUDIX_BOX"/>
    <property type="match status" value="1"/>
</dbReference>
<dbReference type="Proteomes" id="UP000467322">
    <property type="component" value="Unassembled WGS sequence"/>
</dbReference>
<dbReference type="Gene3D" id="3.90.79.20">
    <property type="match status" value="1"/>
</dbReference>
<evidence type="ECO:0000313" key="11">
    <source>
        <dbReference type="EMBL" id="MZR13469.1"/>
    </source>
</evidence>
<dbReference type="PANTHER" id="PTHR42904:SF6">
    <property type="entry name" value="NAD-CAPPED RNA HYDROLASE NUDT12"/>
    <property type="match status" value="1"/>
</dbReference>
<organism evidence="11 12">
    <name type="scientific">Maritimibacter harenae</name>
    <dbReference type="NCBI Taxonomy" id="2606218"/>
    <lineage>
        <taxon>Bacteria</taxon>
        <taxon>Pseudomonadati</taxon>
        <taxon>Pseudomonadota</taxon>
        <taxon>Alphaproteobacteria</taxon>
        <taxon>Rhodobacterales</taxon>
        <taxon>Roseobacteraceae</taxon>
        <taxon>Maritimibacter</taxon>
    </lineage>
</organism>
<dbReference type="EMBL" id="WTUX01000012">
    <property type="protein sequence ID" value="MZR13469.1"/>
    <property type="molecule type" value="Genomic_DNA"/>
</dbReference>
<dbReference type="GO" id="GO:0035529">
    <property type="term" value="F:NADH pyrophosphatase activity"/>
    <property type="evidence" value="ECO:0007669"/>
    <property type="project" value="TreeGrafter"/>
</dbReference>
<evidence type="ECO:0000256" key="1">
    <source>
        <dbReference type="ARBA" id="ARBA00001946"/>
    </source>
</evidence>
<name>A0A845M382_9RHOB</name>
<dbReference type="Pfam" id="PF09296">
    <property type="entry name" value="NUDIX-like"/>
    <property type="match status" value="1"/>
</dbReference>
<dbReference type="PROSITE" id="PS51462">
    <property type="entry name" value="NUDIX"/>
    <property type="match status" value="1"/>
</dbReference>
<evidence type="ECO:0000259" key="10">
    <source>
        <dbReference type="PROSITE" id="PS51462"/>
    </source>
</evidence>
<evidence type="ECO:0000313" key="12">
    <source>
        <dbReference type="Proteomes" id="UP000467322"/>
    </source>
</evidence>
<dbReference type="GO" id="GO:0005829">
    <property type="term" value="C:cytosol"/>
    <property type="evidence" value="ECO:0007669"/>
    <property type="project" value="TreeGrafter"/>
</dbReference>
<protein>
    <recommendedName>
        <fullName evidence="4">NAD(+) diphosphatase</fullName>
        <ecNumber evidence="4">3.6.1.22</ecNumber>
    </recommendedName>
</protein>
<keyword evidence="6 11" id="KW-0378">Hydrolase</keyword>
<keyword evidence="5" id="KW-0479">Metal-binding</keyword>
<gene>
    <name evidence="11" type="primary">nudC</name>
    <name evidence="11" type="ORF">GQE99_10630</name>
</gene>
<comment type="caution">
    <text evidence="11">The sequence shown here is derived from an EMBL/GenBank/DDBJ whole genome shotgun (WGS) entry which is preliminary data.</text>
</comment>
<keyword evidence="7" id="KW-0460">Magnesium</keyword>
<keyword evidence="12" id="KW-1185">Reference proteome</keyword>
<dbReference type="GO" id="GO:0019677">
    <property type="term" value="P:NAD+ catabolic process"/>
    <property type="evidence" value="ECO:0007669"/>
    <property type="project" value="TreeGrafter"/>
</dbReference>
<dbReference type="InterPro" id="IPR000086">
    <property type="entry name" value="NUDIX_hydrolase_dom"/>
</dbReference>
<dbReference type="Pfam" id="PF00293">
    <property type="entry name" value="NUDIX"/>
    <property type="match status" value="1"/>
</dbReference>
<reference evidence="11 12" key="1">
    <citation type="submission" date="2019-12" db="EMBL/GenBank/DDBJ databases">
        <title>Maritimibacter sp. nov. sp. isolated from sea sand.</title>
        <authorList>
            <person name="Kim J."/>
            <person name="Jeong S.E."/>
            <person name="Jung H.S."/>
            <person name="Jeon C.O."/>
        </authorList>
    </citation>
    <scope>NUCLEOTIDE SEQUENCE [LARGE SCALE GENOMIC DNA]</scope>
    <source>
        <strain evidence="11 12">DP07</strain>
    </source>
</reference>
<keyword evidence="8" id="KW-0520">NAD</keyword>
<comment type="cofactor">
    <cofactor evidence="1">
        <name>Mg(2+)</name>
        <dbReference type="ChEBI" id="CHEBI:18420"/>
    </cofactor>
</comment>
<sequence length="336" mass="35577">MDLSELAFGGGGLDRADHLRGEADALRADPGSRALPIWRGRPLMAGTSGPGGDLHLELLAPDHPLITEHDPQWIFLGKQGDTPLFAADISVMPAYSHAADGGPGDPGMDMPAPPVGTLPGDARFPDLRAALAGLTPFESELAATARGILEWHRSHPFCAACGAQSAMDQAGWRRLCDACGRMHFPRTDPVVIMLVTSGNSVLLGRSPGWPEGMYSLLAGFMEPGETVSAAVAREVAEETGVRVGPAQILATQPWPFPASLMIGCWAEAESLEMTIDPAEIEDALWISREDLADVFAGTHPLIRRPRRGAIAQVLMKNWLAGTLPLGQTPAKGTGHG</sequence>
<feature type="domain" description="Nudix hydrolase" evidence="10">
    <location>
        <begin position="185"/>
        <end position="314"/>
    </location>
</feature>
<dbReference type="EC" id="3.6.1.22" evidence="4"/>
<dbReference type="PANTHER" id="PTHR42904">
    <property type="entry name" value="NUDIX HYDROLASE, NUDC SUBFAMILY"/>
    <property type="match status" value="1"/>
</dbReference>
<evidence type="ECO:0000256" key="4">
    <source>
        <dbReference type="ARBA" id="ARBA00012381"/>
    </source>
</evidence>
<dbReference type="InterPro" id="IPR050241">
    <property type="entry name" value="NAD-cap_RNA_hydrolase_NudC"/>
</dbReference>
<evidence type="ECO:0000256" key="2">
    <source>
        <dbReference type="ARBA" id="ARBA00001947"/>
    </source>
</evidence>
<dbReference type="Gene3D" id="3.90.79.10">
    <property type="entry name" value="Nucleoside Triphosphate Pyrophosphohydrolase"/>
    <property type="match status" value="1"/>
</dbReference>
<dbReference type="AlphaFoldDB" id="A0A845M382"/>